<protein>
    <submittedName>
        <fullName evidence="5">930_t:CDS:1</fullName>
    </submittedName>
</protein>
<feature type="compositionally biased region" description="Polar residues" evidence="3">
    <location>
        <begin position="231"/>
        <end position="249"/>
    </location>
</feature>
<dbReference type="Proteomes" id="UP000789572">
    <property type="component" value="Unassembled WGS sequence"/>
</dbReference>
<dbReference type="PROSITE" id="PS50013">
    <property type="entry name" value="CHROMO_2"/>
    <property type="match status" value="1"/>
</dbReference>
<dbReference type="InterPro" id="IPR023779">
    <property type="entry name" value="Chromodomain_CS"/>
</dbReference>
<dbReference type="GO" id="GO:0005634">
    <property type="term" value="C:nucleus"/>
    <property type="evidence" value="ECO:0007669"/>
    <property type="project" value="UniProtKB-SubCell"/>
</dbReference>
<dbReference type="InterPro" id="IPR023780">
    <property type="entry name" value="Chromo_domain"/>
</dbReference>
<comment type="subcellular location">
    <subcellularLocation>
        <location evidence="1">Nucleus</location>
    </subcellularLocation>
</comment>
<dbReference type="Gene3D" id="3.40.50.11490">
    <property type="match status" value="1"/>
</dbReference>
<dbReference type="Gene3D" id="2.40.50.40">
    <property type="match status" value="1"/>
</dbReference>
<dbReference type="EMBL" id="CAJVPJ010000254">
    <property type="protein sequence ID" value="CAG8502146.1"/>
    <property type="molecule type" value="Genomic_DNA"/>
</dbReference>
<feature type="compositionally biased region" description="Low complexity" evidence="3">
    <location>
        <begin position="116"/>
        <end position="133"/>
    </location>
</feature>
<keyword evidence="6" id="KW-1185">Reference proteome</keyword>
<dbReference type="PANTHER" id="PTHR22812">
    <property type="entry name" value="CHROMOBOX PROTEIN"/>
    <property type="match status" value="1"/>
</dbReference>
<reference evidence="5" key="1">
    <citation type="submission" date="2021-06" db="EMBL/GenBank/DDBJ databases">
        <authorList>
            <person name="Kallberg Y."/>
            <person name="Tangrot J."/>
            <person name="Rosling A."/>
        </authorList>
    </citation>
    <scope>NUCLEOTIDE SEQUENCE</scope>
    <source>
        <strain evidence="5">IA702</strain>
    </source>
</reference>
<evidence type="ECO:0000259" key="4">
    <source>
        <dbReference type="PROSITE" id="PS50013"/>
    </source>
</evidence>
<dbReference type="SMART" id="SM00298">
    <property type="entry name" value="CHROMO"/>
    <property type="match status" value="1"/>
</dbReference>
<organism evidence="5 6">
    <name type="scientific">Paraglomus occultum</name>
    <dbReference type="NCBI Taxonomy" id="144539"/>
    <lineage>
        <taxon>Eukaryota</taxon>
        <taxon>Fungi</taxon>
        <taxon>Fungi incertae sedis</taxon>
        <taxon>Mucoromycota</taxon>
        <taxon>Glomeromycotina</taxon>
        <taxon>Glomeromycetes</taxon>
        <taxon>Paraglomerales</taxon>
        <taxon>Paraglomeraceae</taxon>
        <taxon>Paraglomus</taxon>
    </lineage>
</organism>
<evidence type="ECO:0000313" key="6">
    <source>
        <dbReference type="Proteomes" id="UP000789572"/>
    </source>
</evidence>
<dbReference type="SUPFAM" id="SSF54160">
    <property type="entry name" value="Chromo domain-like"/>
    <property type="match status" value="1"/>
</dbReference>
<dbReference type="Pfam" id="PF00385">
    <property type="entry name" value="Chromo"/>
    <property type="match status" value="1"/>
</dbReference>
<gene>
    <name evidence="5" type="ORF">POCULU_LOCUS2628</name>
</gene>
<evidence type="ECO:0000256" key="3">
    <source>
        <dbReference type="SAM" id="MobiDB-lite"/>
    </source>
</evidence>
<sequence length="759" mass="86838">MSQYNAPVVSEEEYEVECVRDSRIINGVEQFLIKWAGYDENSCTWEPRSNLNCEQKLQDYFDRKNKTFGQHQEAAKDSKKTVEAGQKQKDLEEPRLTNHTSNAGHTEQEHYRKLTASQKNKQSQSAQSNSVNQTKLKDAPTTTHSAKPQRPPVKPSEHLLANQKKNESAKQIQNPAKTIFDKPPKTSNILHTPPVLVKDEFETGMRGLNKQSGRPVKSAHAKNRSKDDIGPQNSYVGPIRTKTSMSFPQTPYARPDASRKDVQPSSWMSSSASYVPSASLPSPTDTSPSSITSDRDKVEKLMAIKPKKKKPDQLNSQPMIPRSLTPTAPKEWKGLLYKTKNDRLVGTISIKPLSERCDEILMHELRDEERLTLDNIVVQSFVFHLYKQFPQALYTMHSSLPQYQLEQTVLPLKFSEMVGVIWLPRVAPQNVLFAIPTSTRACEVLRVARPNELFILFRFSLAHAPPRPQISAFQSKSGYSLVRPEELKDPDRFDAELTAQLLGNIPSEFVAALFNKVFTIIAPDECHYEVRDMRLFLCTMRGTYKQFKETDLFDVDVIFIHRAMMKNCDTLPDITAVKRKKNVKFFLFGHYLSDGPNPGLPCEIYTSGCYLSDIEDALFDDTVDIISKLVEFSRAQKLSRPSVVWKISIHKDTINYLANVKDDPLHPEQNRAQDVMQAISLKLTHQQIDVIETVCPQKGDDLTIDEVLYLYMQQLHLSHYSEYRYFIVIDVKKDIKLRIPGVESLTYQEFRHRFILDNQ</sequence>
<dbReference type="AlphaFoldDB" id="A0A9N8ZP55"/>
<dbReference type="InterPro" id="IPR000953">
    <property type="entry name" value="Chromo/chromo_shadow_dom"/>
</dbReference>
<evidence type="ECO:0000256" key="1">
    <source>
        <dbReference type="ARBA" id="ARBA00004123"/>
    </source>
</evidence>
<keyword evidence="2" id="KW-0539">Nucleus</keyword>
<name>A0A9N8ZP55_9GLOM</name>
<feature type="region of interest" description="Disordered" evidence="3">
    <location>
        <begin position="206"/>
        <end position="325"/>
    </location>
</feature>
<accession>A0A9N8ZP55</accession>
<feature type="compositionally biased region" description="Basic and acidic residues" evidence="3">
    <location>
        <begin position="293"/>
        <end position="302"/>
    </location>
</feature>
<dbReference type="InterPro" id="IPR051219">
    <property type="entry name" value="Heterochromatin_chromo-domain"/>
</dbReference>
<feature type="compositionally biased region" description="Basic and acidic residues" evidence="3">
    <location>
        <begin position="73"/>
        <end position="96"/>
    </location>
</feature>
<feature type="compositionally biased region" description="Low complexity" evidence="3">
    <location>
        <begin position="264"/>
        <end position="292"/>
    </location>
</feature>
<dbReference type="PROSITE" id="PS00598">
    <property type="entry name" value="CHROMO_1"/>
    <property type="match status" value="1"/>
</dbReference>
<dbReference type="InterPro" id="IPR016197">
    <property type="entry name" value="Chromo-like_dom_sf"/>
</dbReference>
<feature type="domain" description="Chromo" evidence="4">
    <location>
        <begin position="14"/>
        <end position="72"/>
    </location>
</feature>
<proteinExistence type="predicted"/>
<feature type="region of interest" description="Disordered" evidence="3">
    <location>
        <begin position="67"/>
        <end position="191"/>
    </location>
</feature>
<evidence type="ECO:0000256" key="2">
    <source>
        <dbReference type="ARBA" id="ARBA00023242"/>
    </source>
</evidence>
<dbReference type="OrthoDB" id="2372052at2759"/>
<dbReference type="CDD" id="cd00024">
    <property type="entry name" value="CD_CSD"/>
    <property type="match status" value="1"/>
</dbReference>
<evidence type="ECO:0000313" key="5">
    <source>
        <dbReference type="EMBL" id="CAG8502146.1"/>
    </source>
</evidence>
<comment type="caution">
    <text evidence="5">The sequence shown here is derived from an EMBL/GenBank/DDBJ whole genome shotgun (WGS) entry which is preliminary data.</text>
</comment>